<dbReference type="InterPro" id="IPR025662">
    <property type="entry name" value="Sigma_54_int_dom_ATP-bd_1"/>
</dbReference>
<dbReference type="PANTHER" id="PTHR32071">
    <property type="entry name" value="TRANSCRIPTIONAL REGULATORY PROTEIN"/>
    <property type="match status" value="1"/>
</dbReference>
<evidence type="ECO:0000259" key="7">
    <source>
        <dbReference type="PROSITE" id="PS50112"/>
    </source>
</evidence>
<keyword evidence="4" id="KW-0238">DNA-binding</keyword>
<dbReference type="InterPro" id="IPR036291">
    <property type="entry name" value="NAD(P)-bd_dom_sf"/>
</dbReference>
<dbReference type="PROSITE" id="PS50112">
    <property type="entry name" value="PAS"/>
    <property type="match status" value="2"/>
</dbReference>
<dbReference type="Proteomes" id="UP001236723">
    <property type="component" value="Unassembled WGS sequence"/>
</dbReference>
<dbReference type="Gene3D" id="1.10.8.60">
    <property type="match status" value="1"/>
</dbReference>
<keyword evidence="3" id="KW-0805">Transcription regulation</keyword>
<dbReference type="Gene3D" id="3.30.450.20">
    <property type="entry name" value="PAS domain"/>
    <property type="match status" value="2"/>
</dbReference>
<dbReference type="Pfam" id="PF00989">
    <property type="entry name" value="PAS"/>
    <property type="match status" value="1"/>
</dbReference>
<dbReference type="InterPro" id="IPR035965">
    <property type="entry name" value="PAS-like_dom_sf"/>
</dbReference>
<dbReference type="SMART" id="SM00382">
    <property type="entry name" value="AAA"/>
    <property type="match status" value="1"/>
</dbReference>
<evidence type="ECO:0000256" key="5">
    <source>
        <dbReference type="ARBA" id="ARBA00023163"/>
    </source>
</evidence>
<gene>
    <name evidence="8" type="ORF">J2R98_000771</name>
</gene>
<dbReference type="Gene3D" id="1.10.10.60">
    <property type="entry name" value="Homeodomain-like"/>
    <property type="match status" value="1"/>
</dbReference>
<reference evidence="8 9" key="1">
    <citation type="submission" date="2023-07" db="EMBL/GenBank/DDBJ databases">
        <title>Genomic Encyclopedia of Type Strains, Phase IV (KMG-IV): sequencing the most valuable type-strain genomes for metagenomic binning, comparative biology and taxonomic classification.</title>
        <authorList>
            <person name="Goeker M."/>
        </authorList>
    </citation>
    <scope>NUCLEOTIDE SEQUENCE [LARGE SCALE GENOMIC DNA]</scope>
    <source>
        <strain evidence="8 9">DSM 15448</strain>
    </source>
</reference>
<feature type="domain" description="Sigma-54 factor interaction" evidence="6">
    <location>
        <begin position="368"/>
        <end position="593"/>
    </location>
</feature>
<comment type="caution">
    <text evidence="8">The sequence shown here is derived from an EMBL/GenBank/DDBJ whole genome shotgun (WGS) entry which is preliminary data.</text>
</comment>
<dbReference type="InterPro" id="IPR025944">
    <property type="entry name" value="Sigma_54_int_dom_CS"/>
</dbReference>
<dbReference type="InterPro" id="IPR027417">
    <property type="entry name" value="P-loop_NTPase"/>
</dbReference>
<evidence type="ECO:0000256" key="3">
    <source>
        <dbReference type="ARBA" id="ARBA00023015"/>
    </source>
</evidence>
<accession>A0ABU0DRM8</accession>
<dbReference type="PROSITE" id="PS50045">
    <property type="entry name" value="SIGMA54_INTERACT_4"/>
    <property type="match status" value="1"/>
</dbReference>
<dbReference type="RefSeq" id="WP_307066278.1">
    <property type="nucleotide sequence ID" value="NZ_JAUSUP010000001.1"/>
</dbReference>
<dbReference type="Gene3D" id="3.40.50.720">
    <property type="entry name" value="NAD(P)-binding Rossmann-like Domain"/>
    <property type="match status" value="1"/>
</dbReference>
<dbReference type="SMART" id="SM00091">
    <property type="entry name" value="PAS"/>
    <property type="match status" value="2"/>
</dbReference>
<protein>
    <submittedName>
        <fullName evidence="8">PAS domain S-box-containing protein</fullName>
    </submittedName>
</protein>
<dbReference type="Pfam" id="PF00158">
    <property type="entry name" value="Sigma54_activat"/>
    <property type="match status" value="1"/>
</dbReference>
<dbReference type="PROSITE" id="PS00688">
    <property type="entry name" value="SIGMA54_INTERACT_3"/>
    <property type="match status" value="1"/>
</dbReference>
<dbReference type="Gene3D" id="3.40.50.300">
    <property type="entry name" value="P-loop containing nucleotide triphosphate hydrolases"/>
    <property type="match status" value="1"/>
</dbReference>
<dbReference type="InterPro" id="IPR002197">
    <property type="entry name" value="HTH_Fis"/>
</dbReference>
<keyword evidence="1" id="KW-0547">Nucleotide-binding</keyword>
<keyword evidence="9" id="KW-1185">Reference proteome</keyword>
<organism evidence="8 9">
    <name type="scientific">Alkalibacillus filiformis</name>
    <dbReference type="NCBI Taxonomy" id="200990"/>
    <lineage>
        <taxon>Bacteria</taxon>
        <taxon>Bacillati</taxon>
        <taxon>Bacillota</taxon>
        <taxon>Bacilli</taxon>
        <taxon>Bacillales</taxon>
        <taxon>Bacillaceae</taxon>
        <taxon>Alkalibacillus</taxon>
    </lineage>
</organism>
<keyword evidence="5" id="KW-0804">Transcription</keyword>
<dbReference type="EMBL" id="JAUSUP010000001">
    <property type="protein sequence ID" value="MDQ0350968.1"/>
    <property type="molecule type" value="Genomic_DNA"/>
</dbReference>
<evidence type="ECO:0000313" key="9">
    <source>
        <dbReference type="Proteomes" id="UP001236723"/>
    </source>
</evidence>
<evidence type="ECO:0000259" key="6">
    <source>
        <dbReference type="PROSITE" id="PS50045"/>
    </source>
</evidence>
<feature type="domain" description="PAS" evidence="7">
    <location>
        <begin position="234"/>
        <end position="285"/>
    </location>
</feature>
<evidence type="ECO:0000256" key="4">
    <source>
        <dbReference type="ARBA" id="ARBA00023125"/>
    </source>
</evidence>
<dbReference type="InterPro" id="IPR000014">
    <property type="entry name" value="PAS"/>
</dbReference>
<feature type="domain" description="PAS" evidence="7">
    <location>
        <begin position="115"/>
        <end position="185"/>
    </location>
</feature>
<dbReference type="SUPFAM" id="SSF52540">
    <property type="entry name" value="P-loop containing nucleoside triphosphate hydrolases"/>
    <property type="match status" value="1"/>
</dbReference>
<dbReference type="SUPFAM" id="SSF51735">
    <property type="entry name" value="NAD(P)-binding Rossmann-fold domains"/>
    <property type="match status" value="1"/>
</dbReference>
<dbReference type="PRINTS" id="PR01590">
    <property type="entry name" value="HTHFIS"/>
</dbReference>
<proteinExistence type="predicted"/>
<dbReference type="SUPFAM" id="SSF46689">
    <property type="entry name" value="Homeodomain-like"/>
    <property type="match status" value="1"/>
</dbReference>
<dbReference type="InterPro" id="IPR002078">
    <property type="entry name" value="Sigma_54_int"/>
</dbReference>
<keyword evidence="2" id="KW-0067">ATP-binding</keyword>
<dbReference type="Pfam" id="PF25601">
    <property type="entry name" value="AAA_lid_14"/>
    <property type="match status" value="1"/>
</dbReference>
<dbReference type="CDD" id="cd00130">
    <property type="entry name" value="PAS"/>
    <property type="match status" value="2"/>
</dbReference>
<evidence type="ECO:0000256" key="2">
    <source>
        <dbReference type="ARBA" id="ARBA00022840"/>
    </source>
</evidence>
<name>A0ABU0DRM8_9BACI</name>
<dbReference type="InterPro" id="IPR009057">
    <property type="entry name" value="Homeodomain-like_sf"/>
</dbReference>
<dbReference type="CDD" id="cd00009">
    <property type="entry name" value="AAA"/>
    <property type="match status" value="1"/>
</dbReference>
<evidence type="ECO:0000313" key="8">
    <source>
        <dbReference type="EMBL" id="MDQ0350968.1"/>
    </source>
</evidence>
<dbReference type="PROSITE" id="PS00676">
    <property type="entry name" value="SIGMA54_INTERACT_2"/>
    <property type="match status" value="1"/>
</dbReference>
<dbReference type="InterPro" id="IPR058031">
    <property type="entry name" value="AAA_lid_NorR"/>
</dbReference>
<dbReference type="PANTHER" id="PTHR32071:SF121">
    <property type="entry name" value="SIGMA L-DEPENDENT TRANSCRIPTIONAL REGULATOR YQIR-RELATED"/>
    <property type="match status" value="1"/>
</dbReference>
<dbReference type="Pfam" id="PF13426">
    <property type="entry name" value="PAS_9"/>
    <property type="match status" value="1"/>
</dbReference>
<evidence type="ECO:0000256" key="1">
    <source>
        <dbReference type="ARBA" id="ARBA00022741"/>
    </source>
</evidence>
<dbReference type="InterPro" id="IPR013767">
    <property type="entry name" value="PAS_fold"/>
</dbReference>
<dbReference type="PROSITE" id="PS00675">
    <property type="entry name" value="SIGMA54_INTERACT_1"/>
    <property type="match status" value="1"/>
</dbReference>
<sequence length="684" mass="76886">MQNVLIVGVGQGGTAILKLFEQIDMINVQAVADINQHAPGLKLAGNKSINTYESYIDALNEPIDIIVETTGKEEVFNDLKKYKTRRSVLIPGTVAHVIYNLLNEKESLLDQLKKETDSRDLLLNSIHDGMIVIDLDHNITYVNEAAENILNLNRDEMVGHLVTEIISDSHLPNVMKTRKKELNQPLNLSNGKRIITTRIPLVTEQGELLGAFAVFKDITEVVELAEEITDLKNIQNMLEAIIQSSEEAISVVDEHGEGLLINPAYTKITGLKESEIIGKPATADISEGESMHMQVLETRRPVRGARMKVGPLKRDVLVNAAPILVDGVLKGSVAIIHDLSEIESLTSELKKARQIIRNLEAKYTFDDIIAQSTEMKLTLEQAKVGAKTPVTVLLRGESGTGKELIAHAIHNESNRKHYKFIRVNCASMEEEALEKALFGDETGPPEKQKGLFEEANNGSLFLDEIGDLSVELQARVLHVLENQEIIRVGGRKPIPVNVRVISATNVNLERAMMEKEFREDLFYRLNRLPIMIAPLRERTDDIDPLTQHLITKLNEDYGRNVRGVKTKALGILKEYDFPGNVRELENILGRAIISMGQNESYINEKHLPALRKHSFKDLDLFKEPENSEVIPLQDALDEFEKQLILETLEKNNYIKSKTAKQLNISLRNLYYKMEKHNLGKDVQS</sequence>
<dbReference type="SUPFAM" id="SSF55785">
    <property type="entry name" value="PYP-like sensor domain (PAS domain)"/>
    <property type="match status" value="2"/>
</dbReference>
<dbReference type="Pfam" id="PF02954">
    <property type="entry name" value="HTH_8"/>
    <property type="match status" value="1"/>
</dbReference>
<dbReference type="NCBIfam" id="TIGR00229">
    <property type="entry name" value="sensory_box"/>
    <property type="match status" value="2"/>
</dbReference>
<dbReference type="InterPro" id="IPR003593">
    <property type="entry name" value="AAA+_ATPase"/>
</dbReference>
<dbReference type="InterPro" id="IPR025943">
    <property type="entry name" value="Sigma_54_int_dom_ATP-bd_2"/>
</dbReference>